<comment type="caution">
    <text evidence="4">The sequence shown here is derived from an EMBL/GenBank/DDBJ whole genome shotgun (WGS) entry which is preliminary data.</text>
</comment>
<dbReference type="GO" id="GO:0098793">
    <property type="term" value="C:presynapse"/>
    <property type="evidence" value="ECO:0007669"/>
    <property type="project" value="GOC"/>
</dbReference>
<keyword evidence="5" id="KW-1185">Reference proteome</keyword>
<dbReference type="Pfam" id="PF00013">
    <property type="entry name" value="KH_1"/>
    <property type="match status" value="1"/>
</dbReference>
<dbReference type="KEGG" id="egl:EGR_01565"/>
<dbReference type="GO" id="GO:0048170">
    <property type="term" value="P:positive regulation of long-term neuronal synaptic plasticity"/>
    <property type="evidence" value="ECO:0007669"/>
    <property type="project" value="TreeGrafter"/>
</dbReference>
<dbReference type="Gene3D" id="3.30.1370.10">
    <property type="entry name" value="K Homology domain, type 1"/>
    <property type="match status" value="2"/>
</dbReference>
<dbReference type="Gene3D" id="2.30.30.140">
    <property type="match status" value="1"/>
</dbReference>
<dbReference type="InterPro" id="IPR036612">
    <property type="entry name" value="KH_dom_type_1_sf"/>
</dbReference>
<dbReference type="InterPro" id="IPR004088">
    <property type="entry name" value="KH_dom_type_1"/>
</dbReference>
<evidence type="ECO:0000256" key="1">
    <source>
        <dbReference type="PROSITE-ProRule" id="PRU00117"/>
    </source>
</evidence>
<dbReference type="CDD" id="cd20403">
    <property type="entry name" value="Tudor_Agenet_FMRP-like_rpt2"/>
    <property type="match status" value="1"/>
</dbReference>
<dbReference type="GO" id="GO:0048513">
    <property type="term" value="P:animal organ development"/>
    <property type="evidence" value="ECO:0007669"/>
    <property type="project" value="TreeGrafter"/>
</dbReference>
<dbReference type="PANTHER" id="PTHR10603">
    <property type="entry name" value="FRAGILE X MENTAL RETARDATION SYNDROME-RELATED PROTEIN"/>
    <property type="match status" value="1"/>
</dbReference>
<dbReference type="PROSITE" id="PS50084">
    <property type="entry name" value="KH_TYPE_1"/>
    <property type="match status" value="2"/>
</dbReference>
<sequence length="643" mass="71041">MNCSIPVELIGSFGEAYPGYIVDYKAPDSFVFRFVEEFPGFPGDITVLPACLRKPPICVVCDAKGPDVSVGDCVEVLAGKSATNELNEALPPSWWPARITKRRGDFAIVEFCACGEASEVSRAFPKPHLENVVEINQIRHRNSEQLLSESDFLYHIFNVPQELVGLFKEASNIEHIVRACGQSMLFCQVREDMKLPLQFSNTNISEGSVTKFLVVCTSPETKLKAETIDNDVIRMLRQKHCILHQISELSRRLKEVNSVKSDEFICAEFSVEKDLVGHSIGAGGANIRRARSVDGIVSVILNPDTCTFKVTGKTKEAVENAKKLLEYATEAMQVPQQYVARIVGQKNHQIQALVDRVGLARIRVQAANEVTVPNCVPFAFTGTRSAISDAKILINFITDNLKEIDQLQAKITPHECSRFYNGEGNRYKKRDPSSKSDSAKGERTFRFHQMDSGQATDNGMTTATTFNGDAGGCFRSGRVTDTGTEHSDSTSYRNFRRSTHRRRRNQLPLSRGGGGSDEPSSQPRQESLPPPAPRPEESILQSETIPRLGSRHGGGGRRGKGGNRNQTPQADIGGVSMQFTFPSESSLPLQESEDIRCVESSHSGGLMLRNAVLSIYEVIFIRVAGPICLARITRSTCTCHVWR</sequence>
<gene>
    <name evidence="4" type="ORF">EGR_01565</name>
</gene>
<dbReference type="RefSeq" id="XP_024354679.1">
    <property type="nucleotide sequence ID" value="XM_024490814.1"/>
</dbReference>
<dbReference type="GO" id="GO:0005634">
    <property type="term" value="C:nucleus"/>
    <property type="evidence" value="ECO:0007669"/>
    <property type="project" value="TreeGrafter"/>
</dbReference>
<dbReference type="GO" id="GO:0045182">
    <property type="term" value="F:translation regulator activity"/>
    <property type="evidence" value="ECO:0007669"/>
    <property type="project" value="TreeGrafter"/>
</dbReference>
<dbReference type="STRING" id="6210.W6UQJ5"/>
<dbReference type="OrthoDB" id="424249at2759"/>
<dbReference type="AlphaFoldDB" id="W6UQJ5"/>
<dbReference type="PANTHER" id="PTHR10603:SF7">
    <property type="entry name" value="FRAGILE X MESSENGER RIBONUCLEOPROTEIN 1 HOMOLOG"/>
    <property type="match status" value="1"/>
</dbReference>
<dbReference type="EMBL" id="APAU02000006">
    <property type="protein sequence ID" value="EUB63483.1"/>
    <property type="molecule type" value="Genomic_DNA"/>
</dbReference>
<dbReference type="GO" id="GO:0099577">
    <property type="term" value="P:regulation of translation at presynapse, modulating synaptic transmission"/>
    <property type="evidence" value="ECO:0007669"/>
    <property type="project" value="TreeGrafter"/>
</dbReference>
<dbReference type="OMA" id="WPARITK"/>
<feature type="compositionally biased region" description="Basic and acidic residues" evidence="2">
    <location>
        <begin position="430"/>
        <end position="449"/>
    </location>
</feature>
<organism evidence="4 5">
    <name type="scientific">Echinococcus granulosus</name>
    <name type="common">Hydatid tapeworm</name>
    <dbReference type="NCBI Taxonomy" id="6210"/>
    <lineage>
        <taxon>Eukaryota</taxon>
        <taxon>Metazoa</taxon>
        <taxon>Spiralia</taxon>
        <taxon>Lophotrochozoa</taxon>
        <taxon>Platyhelminthes</taxon>
        <taxon>Cestoda</taxon>
        <taxon>Eucestoda</taxon>
        <taxon>Cyclophyllidea</taxon>
        <taxon>Taeniidae</taxon>
        <taxon>Echinococcus</taxon>
        <taxon>Echinococcus granulosus group</taxon>
    </lineage>
</organism>
<keyword evidence="1" id="KW-0694">RNA-binding</keyword>
<feature type="compositionally biased region" description="Basic residues" evidence="2">
    <location>
        <begin position="494"/>
        <end position="505"/>
    </location>
</feature>
<dbReference type="CDD" id="cd22426">
    <property type="entry name" value="KH_I_FMR1_FXR_rpt2"/>
    <property type="match status" value="1"/>
</dbReference>
<reference evidence="4 5" key="1">
    <citation type="journal article" date="2013" name="Nat. Genet.">
        <title>The genome of the hydatid tapeworm Echinococcus granulosus.</title>
        <authorList>
            <person name="Zheng H."/>
            <person name="Zhang W."/>
            <person name="Zhang L."/>
            <person name="Zhang Z."/>
            <person name="Li J."/>
            <person name="Lu G."/>
            <person name="Zhu Y."/>
            <person name="Wang Y."/>
            <person name="Huang Y."/>
            <person name="Liu J."/>
            <person name="Kang H."/>
            <person name="Chen J."/>
            <person name="Wang L."/>
            <person name="Chen A."/>
            <person name="Yu S."/>
            <person name="Gao Z."/>
            <person name="Jin L."/>
            <person name="Gu W."/>
            <person name="Wang Z."/>
            <person name="Zhao L."/>
            <person name="Shi B."/>
            <person name="Wen H."/>
            <person name="Lin R."/>
            <person name="Jones M.K."/>
            <person name="Brejova B."/>
            <person name="Vinar T."/>
            <person name="Zhao G."/>
            <person name="McManus D.P."/>
            <person name="Chen Z."/>
            <person name="Zhou Y."/>
            <person name="Wang S."/>
        </authorList>
    </citation>
    <scope>NUCLEOTIDE SEQUENCE [LARGE SCALE GENOMIC DNA]</scope>
</reference>
<feature type="region of interest" description="Disordered" evidence="2">
    <location>
        <begin position="420"/>
        <end position="572"/>
    </location>
</feature>
<accession>W6UQJ5</accession>
<dbReference type="InterPro" id="IPR040148">
    <property type="entry name" value="FMR1"/>
</dbReference>
<dbReference type="SUPFAM" id="SSF54791">
    <property type="entry name" value="Eukaryotic type KH-domain (KH-domain type I)"/>
    <property type="match status" value="2"/>
</dbReference>
<evidence type="ECO:0000256" key="2">
    <source>
        <dbReference type="SAM" id="MobiDB-lite"/>
    </source>
</evidence>
<dbReference type="GO" id="GO:0051028">
    <property type="term" value="P:mRNA transport"/>
    <property type="evidence" value="ECO:0007669"/>
    <property type="project" value="TreeGrafter"/>
</dbReference>
<dbReference type="Proteomes" id="UP000019149">
    <property type="component" value="Unassembled WGS sequence"/>
</dbReference>
<proteinExistence type="predicted"/>
<dbReference type="GO" id="GO:0010494">
    <property type="term" value="C:cytoplasmic stress granule"/>
    <property type="evidence" value="ECO:0007669"/>
    <property type="project" value="TreeGrafter"/>
</dbReference>
<dbReference type="GO" id="GO:0043005">
    <property type="term" value="C:neuron projection"/>
    <property type="evidence" value="ECO:0007669"/>
    <property type="project" value="TreeGrafter"/>
</dbReference>
<protein>
    <submittedName>
        <fullName evidence="4">Fragile X mental retardation syndrome-related protein 2</fullName>
    </submittedName>
</protein>
<dbReference type="GO" id="GO:0043488">
    <property type="term" value="P:regulation of mRNA stability"/>
    <property type="evidence" value="ECO:0007669"/>
    <property type="project" value="TreeGrafter"/>
</dbReference>
<dbReference type="GO" id="GO:0045727">
    <property type="term" value="P:positive regulation of translation"/>
    <property type="evidence" value="ECO:0007669"/>
    <property type="project" value="TreeGrafter"/>
</dbReference>
<evidence type="ECO:0000313" key="5">
    <source>
        <dbReference type="Proteomes" id="UP000019149"/>
    </source>
</evidence>
<name>W6UQJ5_ECHGR</name>
<feature type="domain" description="K Homology" evidence="3">
    <location>
        <begin position="268"/>
        <end position="326"/>
    </location>
</feature>
<evidence type="ECO:0000259" key="3">
    <source>
        <dbReference type="Pfam" id="PF00013"/>
    </source>
</evidence>
<dbReference type="GeneID" id="36337280"/>
<feature type="compositionally biased region" description="Polar residues" evidence="2">
    <location>
        <begin position="451"/>
        <end position="467"/>
    </location>
</feature>
<dbReference type="GO" id="GO:0003730">
    <property type="term" value="F:mRNA 3'-UTR binding"/>
    <property type="evidence" value="ECO:0007669"/>
    <property type="project" value="TreeGrafter"/>
</dbReference>
<dbReference type="CTD" id="36337280"/>
<evidence type="ECO:0000313" key="4">
    <source>
        <dbReference type="EMBL" id="EUB63483.1"/>
    </source>
</evidence>